<feature type="compositionally biased region" description="Basic and acidic residues" evidence="1">
    <location>
        <begin position="700"/>
        <end position="718"/>
    </location>
</feature>
<name>A0ABT0J1U5_9MICO</name>
<comment type="caution">
    <text evidence="3">The sequence shown here is derived from an EMBL/GenBank/DDBJ whole genome shotgun (WGS) entry which is preliminary data.</text>
</comment>
<evidence type="ECO:0000313" key="3">
    <source>
        <dbReference type="EMBL" id="MCK9793472.1"/>
    </source>
</evidence>
<sequence length="735" mass="78520">MTAAATTPSGTTETKDATTGAAGPHDPRLVPARRWTRERWVASADALLAATRPHASPSGSLITLPGPVSGSGAWSDGLEGYARTFLLAAFRLRGEDGRDPAGLLERYADGLRHGTDPTGDERWPRVDERRQAVVEAASVAIGLAETRPWLWDRLDDGTRQRTVDWLAGVVGTRGYTNNWLWFQNVIEAFLATVGGPWAQADLDHNAETAESLYVGDGWYSDGRGRDGRRQNFDHYAGWAWHVYPLLHARILGRPLEALHAERLHAYLDQARHLVGSRGAPMLQGRSVTYRHAVLAPFWAGTLADATPLSPGATRALTASVAEHFHAAGAVDERGLLPVGWHRRFDRVRQLYTGGSSPYWASKGFLGLLLGPDHPVWTAEPELPEAWREPHVVALPAPGWLVSATPADGIVRLLNHGSDRAIEHPLAPRADDPFYRRLAYSGGTSPQLSARDVAAPLDSHTALLDARGVPSHRDAVERVHLDDAVAVSRSRVCWLAVPGRDGHGADGPDGEQDRGHGDDAGWAGMRLGPVLTTASAVRGPDEVRLAWWTPATTSVSGRAPRPGTSTADLDRDAAWPTDPGPWTLHVGGWPLAATGDGALHVERSEDRVRVVRDDGTTSGVRALPVGTDDAGPDSRALPDTPLDTAGAARRAGTDPFGAASAVPWLRTSVPVGPGEVVAALVVLTGDEAAPRRPAPAVHVRRAPDGTPERIEVRWPDGRVDGVPTGPSTPSTIGASS</sequence>
<feature type="compositionally biased region" description="Polar residues" evidence="1">
    <location>
        <begin position="724"/>
        <end position="735"/>
    </location>
</feature>
<evidence type="ECO:0000256" key="1">
    <source>
        <dbReference type="SAM" id="MobiDB-lite"/>
    </source>
</evidence>
<dbReference type="InterPro" id="IPR016624">
    <property type="entry name" value="UCP014753"/>
</dbReference>
<reference evidence="3 4" key="1">
    <citation type="submission" date="2022-02" db="EMBL/GenBank/DDBJ databases">
        <title>The car tank lid bacteriome: a reservoir of bacteria with potential in bioremediation of fuel.</title>
        <authorList>
            <person name="Vidal-Verdu A."/>
            <person name="Gomez-Martinez D."/>
            <person name="Latorre-Perez A."/>
            <person name="Pereto J."/>
            <person name="Porcar M."/>
        </authorList>
    </citation>
    <scope>NUCLEOTIDE SEQUENCE [LARGE SCALE GENOMIC DNA]</scope>
    <source>
        <strain evidence="3 4">4D.3</strain>
    </source>
</reference>
<organism evidence="3 4">
    <name type="scientific">Isoptericola peretonis</name>
    <dbReference type="NCBI Taxonomy" id="2918523"/>
    <lineage>
        <taxon>Bacteria</taxon>
        <taxon>Bacillati</taxon>
        <taxon>Actinomycetota</taxon>
        <taxon>Actinomycetes</taxon>
        <taxon>Micrococcales</taxon>
        <taxon>Promicromonosporaceae</taxon>
        <taxon>Isoptericola</taxon>
    </lineage>
</organism>
<evidence type="ECO:0000259" key="2">
    <source>
        <dbReference type="Pfam" id="PF10022"/>
    </source>
</evidence>
<feature type="region of interest" description="Disordered" evidence="1">
    <location>
        <begin position="553"/>
        <end position="573"/>
    </location>
</feature>
<accession>A0ABT0J1U5</accession>
<dbReference type="PANTHER" id="PTHR35339:SF4">
    <property type="entry name" value="LINALOOL DEHYDRATASE_ISOMERASE DOMAIN-CONTAINING PROTEIN"/>
    <property type="match status" value="1"/>
</dbReference>
<proteinExistence type="predicted"/>
<feature type="compositionally biased region" description="Basic and acidic residues" evidence="1">
    <location>
        <begin position="499"/>
        <end position="518"/>
    </location>
</feature>
<dbReference type="PANTHER" id="PTHR35339">
    <property type="entry name" value="LINALOOL DEHYDRATASE_ISOMERASE DOMAIN-CONTAINING PROTEIN"/>
    <property type="match status" value="1"/>
</dbReference>
<gene>
    <name evidence="3" type="ORF">M1843_06920</name>
</gene>
<feature type="region of interest" description="Disordered" evidence="1">
    <location>
        <begin position="1"/>
        <end position="30"/>
    </location>
</feature>
<dbReference type="RefSeq" id="WP_416343318.1">
    <property type="nucleotide sequence ID" value="NZ_JALQCY010000002.1"/>
</dbReference>
<evidence type="ECO:0000313" key="4">
    <source>
        <dbReference type="Proteomes" id="UP001651050"/>
    </source>
</evidence>
<dbReference type="InterPro" id="IPR049349">
    <property type="entry name" value="DUF2264_N"/>
</dbReference>
<feature type="compositionally biased region" description="Polar residues" evidence="1">
    <location>
        <begin position="1"/>
        <end position="12"/>
    </location>
</feature>
<feature type="domain" description="DUF2264" evidence="2">
    <location>
        <begin position="36"/>
        <end position="381"/>
    </location>
</feature>
<dbReference type="EMBL" id="JALQCY010000002">
    <property type="protein sequence ID" value="MCK9793472.1"/>
    <property type="molecule type" value="Genomic_DNA"/>
</dbReference>
<dbReference type="Proteomes" id="UP001651050">
    <property type="component" value="Unassembled WGS sequence"/>
</dbReference>
<keyword evidence="4" id="KW-1185">Reference proteome</keyword>
<feature type="region of interest" description="Disordered" evidence="1">
    <location>
        <begin position="498"/>
        <end position="520"/>
    </location>
</feature>
<protein>
    <submittedName>
        <fullName evidence="3">DUF2264 domain-containing protein</fullName>
    </submittedName>
</protein>
<feature type="region of interest" description="Disordered" evidence="1">
    <location>
        <begin position="690"/>
        <end position="735"/>
    </location>
</feature>
<dbReference type="Pfam" id="PF10022">
    <property type="entry name" value="DUF2264"/>
    <property type="match status" value="1"/>
</dbReference>
<feature type="region of interest" description="Disordered" evidence="1">
    <location>
        <begin position="616"/>
        <end position="639"/>
    </location>
</feature>